<reference evidence="1" key="1">
    <citation type="submission" date="2019-10" db="EMBL/GenBank/DDBJ databases">
        <authorList>
            <consortium name="PulseNet: The National Subtyping Network for Foodborne Disease Surveillance"/>
            <person name="Tarr C.L."/>
            <person name="Trees E."/>
            <person name="Katz L.S."/>
            <person name="Carleton-Romer H.A."/>
            <person name="Stroika S."/>
            <person name="Kucerova Z."/>
            <person name="Roache K.F."/>
            <person name="Sabol A.L."/>
            <person name="Besser J."/>
            <person name="Gerner-Smidt P."/>
        </authorList>
    </citation>
    <scope>NUCLEOTIDE SEQUENCE</scope>
    <source>
        <strain evidence="1">PNUSAS108628</strain>
    </source>
</reference>
<feature type="non-terminal residue" evidence="1">
    <location>
        <position position="119"/>
    </location>
</feature>
<dbReference type="AlphaFoldDB" id="A0A629KHP2"/>
<protein>
    <submittedName>
        <fullName evidence="1">SpnT protein</fullName>
    </submittedName>
</protein>
<comment type="caution">
    <text evidence="1">The sequence shown here is derived from an EMBL/GenBank/DDBJ whole genome shotgun (WGS) entry which is preliminary data.</text>
</comment>
<organism evidence="1">
    <name type="scientific">Salmonella enterica</name>
    <name type="common">Salmonella choleraesuis</name>
    <dbReference type="NCBI Taxonomy" id="28901"/>
    <lineage>
        <taxon>Bacteria</taxon>
        <taxon>Pseudomonadati</taxon>
        <taxon>Pseudomonadota</taxon>
        <taxon>Gammaproteobacteria</taxon>
        <taxon>Enterobacterales</taxon>
        <taxon>Enterobacteriaceae</taxon>
        <taxon>Salmonella</taxon>
    </lineage>
</organism>
<evidence type="ECO:0000313" key="1">
    <source>
        <dbReference type="EMBL" id="EDF8922115.1"/>
    </source>
</evidence>
<proteinExistence type="predicted"/>
<sequence>MSKLNQKQLKLLREMSVEQMTNIICSLVEDNRQAKHLLISNYLSTPDESLKKAEAEYNRKIKTKRFYDYYEADAFFDELHRNIALPLEKIVSVIPEKTEAFCHNLLLTFNKLNEIADTS</sequence>
<dbReference type="EMBL" id="AAMCFY010000218">
    <property type="protein sequence ID" value="EDF8922115.1"/>
    <property type="molecule type" value="Genomic_DNA"/>
</dbReference>
<accession>A0A629KHP2</accession>
<name>A0A629KHP2_SALER</name>
<gene>
    <name evidence="1" type="ORF">GCB20_24740</name>
</gene>